<dbReference type="Pfam" id="PF01842">
    <property type="entry name" value="ACT"/>
    <property type="match status" value="1"/>
</dbReference>
<feature type="binding site" evidence="12">
    <location>
        <position position="47"/>
    </location>
    <ligand>
        <name>substrate</name>
    </ligand>
</feature>
<evidence type="ECO:0000256" key="6">
    <source>
        <dbReference type="ARBA" id="ARBA00022679"/>
    </source>
</evidence>
<organism evidence="16 17">
    <name type="scientific">Nitrospira lenta</name>
    <dbReference type="NCBI Taxonomy" id="1436998"/>
    <lineage>
        <taxon>Bacteria</taxon>
        <taxon>Pseudomonadati</taxon>
        <taxon>Nitrospirota</taxon>
        <taxon>Nitrospiria</taxon>
        <taxon>Nitrospirales</taxon>
        <taxon>Nitrospiraceae</taxon>
        <taxon>Nitrospira</taxon>
    </lineage>
</organism>
<dbReference type="GO" id="GO:0005829">
    <property type="term" value="C:cytosol"/>
    <property type="evidence" value="ECO:0007669"/>
    <property type="project" value="TreeGrafter"/>
</dbReference>
<evidence type="ECO:0000256" key="3">
    <source>
        <dbReference type="ARBA" id="ARBA00005139"/>
    </source>
</evidence>
<dbReference type="FunFam" id="3.30.2130.10:FF:000002">
    <property type="entry name" value="Aspartokinase"/>
    <property type="match status" value="1"/>
</dbReference>
<dbReference type="CDD" id="cd04913">
    <property type="entry name" value="ACT_AKii-LysC-BS-like_1"/>
    <property type="match status" value="1"/>
</dbReference>
<dbReference type="InterPro" id="IPR002912">
    <property type="entry name" value="ACT_dom"/>
</dbReference>
<dbReference type="InterPro" id="IPR001341">
    <property type="entry name" value="Asp_kinase"/>
</dbReference>
<dbReference type="PANTHER" id="PTHR21499:SF3">
    <property type="entry name" value="ASPARTOKINASE"/>
    <property type="match status" value="1"/>
</dbReference>
<dbReference type="RefSeq" id="WP_121989196.1">
    <property type="nucleotide sequence ID" value="NZ_OUNR01000012.1"/>
</dbReference>
<dbReference type="InParanoid" id="A0A330L6R8"/>
<dbReference type="NCBIfam" id="NF005155">
    <property type="entry name" value="PRK06635.1-4"/>
    <property type="match status" value="1"/>
</dbReference>
<dbReference type="FunCoup" id="A0A330L6R8">
    <property type="interactions" value="528"/>
</dbReference>
<evidence type="ECO:0000256" key="4">
    <source>
        <dbReference type="ARBA" id="ARBA00010122"/>
    </source>
</evidence>
<dbReference type="SUPFAM" id="SSF55021">
    <property type="entry name" value="ACT-like"/>
    <property type="match status" value="2"/>
</dbReference>
<dbReference type="InterPro" id="IPR036393">
    <property type="entry name" value="AceGlu_kinase-like_sf"/>
</dbReference>
<dbReference type="InterPro" id="IPR054352">
    <property type="entry name" value="ACT_Aspartokinase"/>
</dbReference>
<dbReference type="InterPro" id="IPR041740">
    <property type="entry name" value="AKii-LysC-BS"/>
</dbReference>
<dbReference type="UniPathway" id="UPA00051">
    <property type="reaction ID" value="UER00462"/>
</dbReference>
<evidence type="ECO:0000256" key="5">
    <source>
        <dbReference type="ARBA" id="ARBA00022605"/>
    </source>
</evidence>
<dbReference type="GO" id="GO:0004072">
    <property type="term" value="F:aspartate kinase activity"/>
    <property type="evidence" value="ECO:0007669"/>
    <property type="project" value="UniProtKB-EC"/>
</dbReference>
<dbReference type="PIRSF" id="PIRSF000726">
    <property type="entry name" value="Asp_kin"/>
    <property type="match status" value="1"/>
</dbReference>
<feature type="domain" description="ACT" evidence="15">
    <location>
        <begin position="344"/>
        <end position="413"/>
    </location>
</feature>
<dbReference type="Proteomes" id="UP000248168">
    <property type="component" value="Unassembled WGS sequence"/>
</dbReference>
<feature type="binding site" evidence="12">
    <location>
        <begin position="173"/>
        <end position="174"/>
    </location>
    <ligand>
        <name>ATP</name>
        <dbReference type="ChEBI" id="CHEBI:30616"/>
    </ligand>
</feature>
<evidence type="ECO:0000256" key="13">
    <source>
        <dbReference type="RuleBase" id="RU003448"/>
    </source>
</evidence>
<evidence type="ECO:0000256" key="1">
    <source>
        <dbReference type="ARBA" id="ARBA00004766"/>
    </source>
</evidence>
<accession>A0A330L6R8</accession>
<dbReference type="InterPro" id="IPR005260">
    <property type="entry name" value="Asp_kin_monofn"/>
</dbReference>
<dbReference type="PROSITE" id="PS51671">
    <property type="entry name" value="ACT"/>
    <property type="match status" value="2"/>
</dbReference>
<gene>
    <name evidence="16" type="primary">lysC</name>
    <name evidence="16" type="ORF">NITLEN_20512</name>
</gene>
<name>A0A330L6R8_9BACT</name>
<dbReference type="GO" id="GO:0005524">
    <property type="term" value="F:ATP binding"/>
    <property type="evidence" value="ECO:0007669"/>
    <property type="project" value="UniProtKB-KW"/>
</dbReference>
<dbReference type="CDD" id="cd04261">
    <property type="entry name" value="AAK_AKii-LysC-BS"/>
    <property type="match status" value="1"/>
</dbReference>
<dbReference type="Pfam" id="PF00696">
    <property type="entry name" value="AA_kinase"/>
    <property type="match status" value="1"/>
</dbReference>
<dbReference type="Pfam" id="PF22468">
    <property type="entry name" value="ACT_9"/>
    <property type="match status" value="1"/>
</dbReference>
<dbReference type="CDD" id="cd04923">
    <property type="entry name" value="ACT_AK-LysC-DapG-like_2"/>
    <property type="match status" value="1"/>
</dbReference>
<evidence type="ECO:0000313" key="16">
    <source>
        <dbReference type="EMBL" id="SPP64872.1"/>
    </source>
</evidence>
<dbReference type="InterPro" id="IPR045865">
    <property type="entry name" value="ACT-like_dom_sf"/>
</dbReference>
<dbReference type="NCBIfam" id="TIGR00656">
    <property type="entry name" value="asp_kin_monofn"/>
    <property type="match status" value="1"/>
</dbReference>
<dbReference type="EMBL" id="OUNR01000012">
    <property type="protein sequence ID" value="SPP64872.1"/>
    <property type="molecule type" value="Genomic_DNA"/>
</dbReference>
<evidence type="ECO:0000256" key="2">
    <source>
        <dbReference type="ARBA" id="ARBA00004986"/>
    </source>
</evidence>
<dbReference type="InterPro" id="IPR001048">
    <property type="entry name" value="Asp/Glu/Uridylate_kinase"/>
</dbReference>
<sequence>MALLVQKYGGTSVGTIERIHRVAERVAQSHRAGDQVVVVLSAMSGETDRLIKLAHEASATPDDREMDMLLSTGERVTVALLAMDLRSRGLNARSYTGRQVGIITNSVHTKARIARVSADRLREALAKGIIPVVAGFQGINEQSDVTTLGRGGSDLSAVALAAALKADRCVIFTDVDGVYTSDPNVVPAARRIDKISYEEMLEMASLGAKVLQARSVEFAAKFNVPVEVNSSFKEGKGTLVTREDADMEAVAVAGVTGDRNQAKITMVGVPDKPGIAAKIFGPVAQANINVDMIIQNVSQDALTDLSFTVPRADLRAATPLLQAVANDVGARSVAITEAIAKVSLIGVGMRSHSGVAAKMFEVLSREGVNIMMISTSEIKISCVIAEKYLELAMRSLHTAFGLDRVVQGEQSAK</sequence>
<dbReference type="AlphaFoldDB" id="A0A330L6R8"/>
<dbReference type="NCBIfam" id="NF005154">
    <property type="entry name" value="PRK06635.1-2"/>
    <property type="match status" value="1"/>
</dbReference>
<dbReference type="Gene3D" id="3.30.2130.10">
    <property type="entry name" value="VC0802-like"/>
    <property type="match status" value="1"/>
</dbReference>
<dbReference type="GO" id="GO:0009089">
    <property type="term" value="P:lysine biosynthetic process via diaminopimelate"/>
    <property type="evidence" value="ECO:0007669"/>
    <property type="project" value="UniProtKB-UniPathway"/>
</dbReference>
<comment type="pathway">
    <text evidence="2 14">Amino-acid biosynthesis; L-methionine biosynthesis via de novo pathway; L-homoserine from L-aspartate: step 1/3.</text>
</comment>
<feature type="domain" description="ACT" evidence="15">
    <location>
        <begin position="264"/>
        <end position="338"/>
    </location>
</feature>
<protein>
    <recommendedName>
        <fullName evidence="13">Aspartokinase</fullName>
        <ecNumber evidence="13">2.7.2.4</ecNumber>
    </recommendedName>
</protein>
<dbReference type="NCBIfam" id="TIGR00657">
    <property type="entry name" value="asp_kinases"/>
    <property type="match status" value="1"/>
</dbReference>
<dbReference type="Gene3D" id="3.40.1160.10">
    <property type="entry name" value="Acetylglutamate kinase-like"/>
    <property type="match status" value="1"/>
</dbReference>
<keyword evidence="6 13" id="KW-0808">Transferase</keyword>
<dbReference type="UniPathway" id="UPA00034">
    <property type="reaction ID" value="UER00015"/>
</dbReference>
<evidence type="ECO:0000313" key="17">
    <source>
        <dbReference type="Proteomes" id="UP000248168"/>
    </source>
</evidence>
<comment type="pathway">
    <text evidence="1 14">Amino-acid biosynthesis; L-lysine biosynthesis via DAP pathway; (S)-tetrahydrodipicolinate from L-aspartate: step 1/4.</text>
</comment>
<evidence type="ECO:0000256" key="11">
    <source>
        <dbReference type="ARBA" id="ARBA00047872"/>
    </source>
</evidence>
<evidence type="ECO:0000256" key="14">
    <source>
        <dbReference type="RuleBase" id="RU004249"/>
    </source>
</evidence>
<keyword evidence="8 13" id="KW-0418">Kinase</keyword>
<proteinExistence type="inferred from homology"/>
<keyword evidence="9 12" id="KW-0067">ATP-binding</keyword>
<dbReference type="PANTHER" id="PTHR21499">
    <property type="entry name" value="ASPARTATE KINASE"/>
    <property type="match status" value="1"/>
</dbReference>
<dbReference type="FunFam" id="3.40.1160.10:FF:000002">
    <property type="entry name" value="Aspartokinase"/>
    <property type="match status" value="1"/>
</dbReference>
<evidence type="ECO:0000256" key="12">
    <source>
        <dbReference type="PIRSR" id="PIRSR000726-1"/>
    </source>
</evidence>
<keyword evidence="17" id="KW-1185">Reference proteome</keyword>
<feature type="binding site" evidence="12">
    <location>
        <position position="74"/>
    </location>
    <ligand>
        <name>substrate</name>
    </ligand>
</feature>
<evidence type="ECO:0000259" key="15">
    <source>
        <dbReference type="PROSITE" id="PS51671"/>
    </source>
</evidence>
<evidence type="ECO:0000256" key="7">
    <source>
        <dbReference type="ARBA" id="ARBA00022741"/>
    </source>
</evidence>
<dbReference type="PROSITE" id="PS00324">
    <property type="entry name" value="ASPARTOKINASE"/>
    <property type="match status" value="1"/>
</dbReference>
<keyword evidence="10" id="KW-0457">Lysine biosynthesis</keyword>
<dbReference type="GO" id="GO:0009088">
    <property type="term" value="P:threonine biosynthetic process"/>
    <property type="evidence" value="ECO:0007669"/>
    <property type="project" value="UniProtKB-UniPathway"/>
</dbReference>
<dbReference type="InterPro" id="IPR018042">
    <property type="entry name" value="Aspartate_kinase_CS"/>
</dbReference>
<evidence type="ECO:0000256" key="9">
    <source>
        <dbReference type="ARBA" id="ARBA00022840"/>
    </source>
</evidence>
<feature type="binding site" evidence="12">
    <location>
        <begin position="209"/>
        <end position="210"/>
    </location>
    <ligand>
        <name>ATP</name>
        <dbReference type="ChEBI" id="CHEBI:30616"/>
    </ligand>
</feature>
<dbReference type="OrthoDB" id="9799110at2"/>
<keyword evidence="7 12" id="KW-0547">Nucleotide-binding</keyword>
<reference evidence="17" key="1">
    <citation type="submission" date="2018-04" db="EMBL/GenBank/DDBJ databases">
        <authorList>
            <person name="Lucker S."/>
            <person name="Sakoula D."/>
        </authorList>
    </citation>
    <scope>NUCLEOTIDE SEQUENCE [LARGE SCALE GENOMIC DNA]</scope>
</reference>
<dbReference type="UniPathway" id="UPA00050">
    <property type="reaction ID" value="UER00461"/>
</dbReference>
<comment type="pathway">
    <text evidence="3 14">Amino-acid biosynthesis; L-threonine biosynthesis; L-threonine from L-aspartate: step 1/5.</text>
</comment>
<evidence type="ECO:0000256" key="8">
    <source>
        <dbReference type="ARBA" id="ARBA00022777"/>
    </source>
</evidence>
<keyword evidence="5 14" id="KW-0028">Amino-acid biosynthesis</keyword>
<dbReference type="EC" id="2.7.2.4" evidence="13"/>
<dbReference type="SUPFAM" id="SSF53633">
    <property type="entry name" value="Carbamate kinase-like"/>
    <property type="match status" value="1"/>
</dbReference>
<comment type="catalytic activity">
    <reaction evidence="11 13">
        <text>L-aspartate + ATP = 4-phospho-L-aspartate + ADP</text>
        <dbReference type="Rhea" id="RHEA:23776"/>
        <dbReference type="ChEBI" id="CHEBI:29991"/>
        <dbReference type="ChEBI" id="CHEBI:30616"/>
        <dbReference type="ChEBI" id="CHEBI:57535"/>
        <dbReference type="ChEBI" id="CHEBI:456216"/>
        <dbReference type="EC" id="2.7.2.4"/>
    </reaction>
</comment>
<feature type="binding site" evidence="12">
    <location>
        <position position="179"/>
    </location>
    <ligand>
        <name>ATP</name>
        <dbReference type="ChEBI" id="CHEBI:30616"/>
    </ligand>
</feature>
<dbReference type="GO" id="GO:0009090">
    <property type="term" value="P:homoserine biosynthetic process"/>
    <property type="evidence" value="ECO:0007669"/>
    <property type="project" value="TreeGrafter"/>
</dbReference>
<comment type="similarity">
    <text evidence="4 13">Belongs to the aspartokinase family.</text>
</comment>
<evidence type="ECO:0000256" key="10">
    <source>
        <dbReference type="ARBA" id="ARBA00023154"/>
    </source>
</evidence>
<feature type="binding site" evidence="12">
    <location>
        <begin position="7"/>
        <end position="10"/>
    </location>
    <ligand>
        <name>ATP</name>
        <dbReference type="ChEBI" id="CHEBI:30616"/>
    </ligand>
</feature>